<name>A0A8S0U477_OLEEU</name>
<dbReference type="Gramene" id="OE9A067916T1">
    <property type="protein sequence ID" value="OE9A067916C1"/>
    <property type="gene ID" value="OE9A067916"/>
</dbReference>
<keyword evidence="3" id="KW-1185">Reference proteome</keyword>
<dbReference type="Proteomes" id="UP000594638">
    <property type="component" value="Unassembled WGS sequence"/>
</dbReference>
<comment type="caution">
    <text evidence="2">The sequence shown here is derived from an EMBL/GenBank/DDBJ whole genome shotgun (WGS) entry which is preliminary data.</text>
</comment>
<dbReference type="EMBL" id="CACTIH010007415">
    <property type="protein sequence ID" value="CAA3012881.1"/>
    <property type="molecule type" value="Genomic_DNA"/>
</dbReference>
<feature type="region of interest" description="Disordered" evidence="1">
    <location>
        <begin position="1"/>
        <end position="39"/>
    </location>
</feature>
<feature type="compositionally biased region" description="Basic and acidic residues" evidence="1">
    <location>
        <begin position="1"/>
        <end position="15"/>
    </location>
</feature>
<feature type="compositionally biased region" description="Polar residues" evidence="1">
    <location>
        <begin position="16"/>
        <end position="26"/>
    </location>
</feature>
<gene>
    <name evidence="2" type="ORF">OLEA9_A067916</name>
</gene>
<evidence type="ECO:0000256" key="1">
    <source>
        <dbReference type="SAM" id="MobiDB-lite"/>
    </source>
</evidence>
<evidence type="ECO:0000313" key="2">
    <source>
        <dbReference type="EMBL" id="CAA3012881.1"/>
    </source>
</evidence>
<protein>
    <submittedName>
        <fullName evidence="2">Uncharacterized protein</fullName>
    </submittedName>
</protein>
<dbReference type="AlphaFoldDB" id="A0A8S0U477"/>
<evidence type="ECO:0000313" key="3">
    <source>
        <dbReference type="Proteomes" id="UP000594638"/>
    </source>
</evidence>
<sequence>MEPEKGYPSRRDIHESPNNPRATTNHPAVCHQRNGSRRRPRLAVRLTRELAAVTINVRTVSRQNAAVRKLLEHVQGQLANFLQDEEVVPLEREVDMDMITNYITNRRIKETIVHLECSRGNASRRQASVFDRLGAFLSP</sequence>
<proteinExistence type="predicted"/>
<reference evidence="2 3" key="1">
    <citation type="submission" date="2019-12" db="EMBL/GenBank/DDBJ databases">
        <authorList>
            <person name="Alioto T."/>
            <person name="Alioto T."/>
            <person name="Gomez Garrido J."/>
        </authorList>
    </citation>
    <scope>NUCLEOTIDE SEQUENCE [LARGE SCALE GENOMIC DNA]</scope>
</reference>
<accession>A0A8S0U477</accession>
<organism evidence="2 3">
    <name type="scientific">Olea europaea subsp. europaea</name>
    <dbReference type="NCBI Taxonomy" id="158383"/>
    <lineage>
        <taxon>Eukaryota</taxon>
        <taxon>Viridiplantae</taxon>
        <taxon>Streptophyta</taxon>
        <taxon>Embryophyta</taxon>
        <taxon>Tracheophyta</taxon>
        <taxon>Spermatophyta</taxon>
        <taxon>Magnoliopsida</taxon>
        <taxon>eudicotyledons</taxon>
        <taxon>Gunneridae</taxon>
        <taxon>Pentapetalae</taxon>
        <taxon>asterids</taxon>
        <taxon>lamiids</taxon>
        <taxon>Lamiales</taxon>
        <taxon>Oleaceae</taxon>
        <taxon>Oleeae</taxon>
        <taxon>Olea</taxon>
    </lineage>
</organism>